<dbReference type="KEGG" id="mhey:H2LOC_001210"/>
<organism evidence="2 3">
    <name type="scientific">Methylocystis heyeri</name>
    <dbReference type="NCBI Taxonomy" id="391905"/>
    <lineage>
        <taxon>Bacteria</taxon>
        <taxon>Pseudomonadati</taxon>
        <taxon>Pseudomonadota</taxon>
        <taxon>Alphaproteobacteria</taxon>
        <taxon>Hyphomicrobiales</taxon>
        <taxon>Methylocystaceae</taxon>
        <taxon>Methylocystis</taxon>
    </lineage>
</organism>
<keyword evidence="1" id="KW-0472">Membrane</keyword>
<evidence type="ECO:0000313" key="2">
    <source>
        <dbReference type="EMBL" id="QGM47899.1"/>
    </source>
</evidence>
<feature type="transmembrane region" description="Helical" evidence="1">
    <location>
        <begin position="314"/>
        <end position="336"/>
    </location>
</feature>
<dbReference type="Pfam" id="PF16868">
    <property type="entry name" value="NMT1_3"/>
    <property type="match status" value="1"/>
</dbReference>
<keyword evidence="1" id="KW-0812">Transmembrane</keyword>
<protein>
    <submittedName>
        <fullName evidence="2">C4-dicarboxylate ABC transporter substrate-binding protein</fullName>
    </submittedName>
</protein>
<dbReference type="PANTHER" id="PTHR42941">
    <property type="entry name" value="SLL1037 PROTEIN"/>
    <property type="match status" value="1"/>
</dbReference>
<evidence type="ECO:0000313" key="3">
    <source>
        <dbReference type="Proteomes" id="UP000309061"/>
    </source>
</evidence>
<evidence type="ECO:0000256" key="1">
    <source>
        <dbReference type="SAM" id="Phobius"/>
    </source>
</evidence>
<dbReference type="PANTHER" id="PTHR42941:SF1">
    <property type="entry name" value="SLL1037 PROTEIN"/>
    <property type="match status" value="1"/>
</dbReference>
<dbReference type="EMBL" id="CP046052">
    <property type="protein sequence ID" value="QGM47899.1"/>
    <property type="molecule type" value="Genomic_DNA"/>
</dbReference>
<reference evidence="2 3" key="1">
    <citation type="submission" date="2019-11" db="EMBL/GenBank/DDBJ databases">
        <title>The genome sequence of Methylocystis heyeri.</title>
        <authorList>
            <person name="Oshkin I.Y."/>
            <person name="Miroshnikov K."/>
            <person name="Dedysh S.N."/>
        </authorList>
    </citation>
    <scope>NUCLEOTIDE SEQUENCE [LARGE SCALE GENOMIC DNA]</scope>
    <source>
        <strain evidence="2 3">H2</strain>
    </source>
</reference>
<proteinExistence type="predicted"/>
<accession>A0A6B8KK22</accession>
<dbReference type="OrthoDB" id="252197at2"/>
<dbReference type="SUPFAM" id="SSF53850">
    <property type="entry name" value="Periplasmic binding protein-like II"/>
    <property type="match status" value="1"/>
</dbReference>
<gene>
    <name evidence="2" type="ORF">H2LOC_001210</name>
</gene>
<keyword evidence="1" id="KW-1133">Transmembrane helix</keyword>
<dbReference type="InterPro" id="IPR011852">
    <property type="entry name" value="TRAP_TAXI"/>
</dbReference>
<sequence length="434" mass="45873">MLAVGVVLATFYFHSPHATLRITTGPAGGAAERFIAAFVSTAEAEHPRIRFETVSVPNLKASSKALEDGQVSIAVVRSDVAPPINGQSLVILRRDVVAVVLPPGSPIKSFGQLAGKTVAVPLGPVQAENAHALDLILSYFNVSPETVKRVFLPFSEIGLAIREKRAVAVLAVGPIGPGQIVETVAAVAKATKGTPEILGLDENEAIAKRFPGLEDIDIPKGAFKGRPATPDDDIKGVAVTYRFAVPTRMLNAVAGALARSILKTKGKLMALTPLAAEIEAPDPDEKNPILPIHPGVAAYLSSGDQSFLDELQTYLYAIGIPLSLLGSLIAVLWGLFTNRRLAKDQERVFRLLMLADEAPKANADELASLEREFRSSVSACVSNLLEDSGKGDHAPVSLAIEHARRAIENRKTVLAEAAARAHADEKAAISAAAD</sequence>
<dbReference type="Proteomes" id="UP000309061">
    <property type="component" value="Chromosome"/>
</dbReference>
<keyword evidence="3" id="KW-1185">Reference proteome</keyword>
<name>A0A6B8KK22_9HYPH</name>
<dbReference type="Gene3D" id="3.40.190.10">
    <property type="entry name" value="Periplasmic binding protein-like II"/>
    <property type="match status" value="2"/>
</dbReference>
<dbReference type="AlphaFoldDB" id="A0A6B8KK22"/>